<dbReference type="NCBIfam" id="TIGR00254">
    <property type="entry name" value="GGDEF"/>
    <property type="match status" value="1"/>
</dbReference>
<organism evidence="12 13">
    <name type="scientific">Pusillimonas minor</name>
    <dbReference type="NCBI Taxonomy" id="2697024"/>
    <lineage>
        <taxon>Bacteria</taxon>
        <taxon>Pseudomonadati</taxon>
        <taxon>Pseudomonadota</taxon>
        <taxon>Betaproteobacteria</taxon>
        <taxon>Burkholderiales</taxon>
        <taxon>Alcaligenaceae</taxon>
        <taxon>Pusillimonas</taxon>
    </lineage>
</organism>
<reference evidence="12 13" key="1">
    <citation type="submission" date="2020-08" db="EMBL/GenBank/DDBJ databases">
        <title>Paraeoetvoesia sp. YC-7-48 draft genome sequence.</title>
        <authorList>
            <person name="Yao L."/>
        </authorList>
    </citation>
    <scope>NUCLEOTIDE SEQUENCE [LARGE SCALE GENOMIC DNA]</scope>
    <source>
        <strain evidence="13">YC-7-48</strain>
    </source>
</reference>
<proteinExistence type="predicted"/>
<evidence type="ECO:0000256" key="3">
    <source>
        <dbReference type="ARBA" id="ARBA00022475"/>
    </source>
</evidence>
<keyword evidence="6 9" id="KW-0472">Membrane</keyword>
<accession>A0A842HMV8</accession>
<gene>
    <name evidence="12" type="ORF">GTU67_03140</name>
</gene>
<feature type="transmembrane region" description="Helical" evidence="9">
    <location>
        <begin position="287"/>
        <end position="306"/>
    </location>
</feature>
<dbReference type="RefSeq" id="WP_185778724.1">
    <property type="nucleotide sequence ID" value="NZ_JACJUU010000002.1"/>
</dbReference>
<evidence type="ECO:0000259" key="10">
    <source>
        <dbReference type="PROSITE" id="PS50885"/>
    </source>
</evidence>
<dbReference type="EC" id="2.7.7.65" evidence="2"/>
<keyword evidence="8" id="KW-0175">Coiled coil</keyword>
<evidence type="ECO:0000256" key="5">
    <source>
        <dbReference type="ARBA" id="ARBA00022989"/>
    </source>
</evidence>
<dbReference type="PROSITE" id="PS50885">
    <property type="entry name" value="HAMP"/>
    <property type="match status" value="1"/>
</dbReference>
<dbReference type="Gene3D" id="3.30.450.20">
    <property type="entry name" value="PAS domain"/>
    <property type="match status" value="1"/>
</dbReference>
<keyword evidence="13" id="KW-1185">Reference proteome</keyword>
<dbReference type="AlphaFoldDB" id="A0A842HMV8"/>
<dbReference type="PANTHER" id="PTHR45138">
    <property type="entry name" value="REGULATORY COMPONENTS OF SENSORY TRANSDUCTION SYSTEM"/>
    <property type="match status" value="1"/>
</dbReference>
<dbReference type="SMART" id="SM00267">
    <property type="entry name" value="GGDEF"/>
    <property type="match status" value="1"/>
</dbReference>
<dbReference type="InterPro" id="IPR033479">
    <property type="entry name" value="dCache_1"/>
</dbReference>
<comment type="catalytic activity">
    <reaction evidence="7">
        <text>2 GTP = 3',3'-c-di-GMP + 2 diphosphate</text>
        <dbReference type="Rhea" id="RHEA:24898"/>
        <dbReference type="ChEBI" id="CHEBI:33019"/>
        <dbReference type="ChEBI" id="CHEBI:37565"/>
        <dbReference type="ChEBI" id="CHEBI:58805"/>
        <dbReference type="EC" id="2.7.7.65"/>
    </reaction>
</comment>
<dbReference type="PANTHER" id="PTHR45138:SF9">
    <property type="entry name" value="DIGUANYLATE CYCLASE DGCM-RELATED"/>
    <property type="match status" value="1"/>
</dbReference>
<evidence type="ECO:0000256" key="7">
    <source>
        <dbReference type="ARBA" id="ARBA00034247"/>
    </source>
</evidence>
<dbReference type="SUPFAM" id="SSF55073">
    <property type="entry name" value="Nucleotide cyclase"/>
    <property type="match status" value="1"/>
</dbReference>
<feature type="coiled-coil region" evidence="8">
    <location>
        <begin position="360"/>
        <end position="394"/>
    </location>
</feature>
<comment type="subcellular location">
    <subcellularLocation>
        <location evidence="1">Cell membrane</location>
        <topology evidence="1">Multi-pass membrane protein</topology>
    </subcellularLocation>
</comment>
<dbReference type="Proteomes" id="UP000545386">
    <property type="component" value="Unassembled WGS sequence"/>
</dbReference>
<dbReference type="PROSITE" id="PS50887">
    <property type="entry name" value="GGDEF"/>
    <property type="match status" value="1"/>
</dbReference>
<dbReference type="CDD" id="cd01949">
    <property type="entry name" value="GGDEF"/>
    <property type="match status" value="1"/>
</dbReference>
<dbReference type="GO" id="GO:0005886">
    <property type="term" value="C:plasma membrane"/>
    <property type="evidence" value="ECO:0007669"/>
    <property type="project" value="UniProtKB-SubCell"/>
</dbReference>
<dbReference type="Pfam" id="PF00990">
    <property type="entry name" value="GGDEF"/>
    <property type="match status" value="1"/>
</dbReference>
<dbReference type="SUPFAM" id="SSF103190">
    <property type="entry name" value="Sensory domain-like"/>
    <property type="match status" value="1"/>
</dbReference>
<evidence type="ECO:0000256" key="1">
    <source>
        <dbReference type="ARBA" id="ARBA00004651"/>
    </source>
</evidence>
<dbReference type="InterPro" id="IPR029787">
    <property type="entry name" value="Nucleotide_cyclase"/>
</dbReference>
<feature type="domain" description="HAMP" evidence="10">
    <location>
        <begin position="307"/>
        <end position="361"/>
    </location>
</feature>
<feature type="domain" description="GGDEF" evidence="11">
    <location>
        <begin position="422"/>
        <end position="554"/>
    </location>
</feature>
<keyword evidence="4 9" id="KW-0812">Transmembrane</keyword>
<evidence type="ECO:0000256" key="6">
    <source>
        <dbReference type="ARBA" id="ARBA00023136"/>
    </source>
</evidence>
<evidence type="ECO:0000256" key="4">
    <source>
        <dbReference type="ARBA" id="ARBA00022692"/>
    </source>
</evidence>
<dbReference type="Pfam" id="PF00672">
    <property type="entry name" value="HAMP"/>
    <property type="match status" value="1"/>
</dbReference>
<dbReference type="Pfam" id="PF02743">
    <property type="entry name" value="dCache_1"/>
    <property type="match status" value="1"/>
</dbReference>
<dbReference type="FunFam" id="3.30.70.270:FF:000001">
    <property type="entry name" value="Diguanylate cyclase domain protein"/>
    <property type="match status" value="1"/>
</dbReference>
<keyword evidence="3" id="KW-1003">Cell membrane</keyword>
<dbReference type="InterPro" id="IPR050469">
    <property type="entry name" value="Diguanylate_Cyclase"/>
</dbReference>
<dbReference type="Gene3D" id="6.10.340.10">
    <property type="match status" value="1"/>
</dbReference>
<keyword evidence="5 9" id="KW-1133">Transmembrane helix</keyword>
<evidence type="ECO:0000256" key="9">
    <source>
        <dbReference type="SAM" id="Phobius"/>
    </source>
</evidence>
<dbReference type="EMBL" id="JACJUU010000002">
    <property type="protein sequence ID" value="MBC2768908.1"/>
    <property type="molecule type" value="Genomic_DNA"/>
</dbReference>
<dbReference type="Gene3D" id="3.30.70.270">
    <property type="match status" value="1"/>
</dbReference>
<dbReference type="InterPro" id="IPR043128">
    <property type="entry name" value="Rev_trsase/Diguanyl_cyclase"/>
</dbReference>
<name>A0A842HMV8_9BURK</name>
<dbReference type="GO" id="GO:0052621">
    <property type="term" value="F:diguanylate cyclase activity"/>
    <property type="evidence" value="ECO:0007669"/>
    <property type="project" value="UniProtKB-EC"/>
</dbReference>
<comment type="caution">
    <text evidence="12">The sequence shown here is derived from an EMBL/GenBank/DDBJ whole genome shotgun (WGS) entry which is preliminary data.</text>
</comment>
<dbReference type="CDD" id="cd12914">
    <property type="entry name" value="PDC1_DGC_like"/>
    <property type="match status" value="1"/>
</dbReference>
<evidence type="ECO:0000313" key="13">
    <source>
        <dbReference type="Proteomes" id="UP000545386"/>
    </source>
</evidence>
<dbReference type="InterPro" id="IPR000160">
    <property type="entry name" value="GGDEF_dom"/>
</dbReference>
<protein>
    <recommendedName>
        <fullName evidence="2">diguanylate cyclase</fullName>
        <ecNumber evidence="2">2.7.7.65</ecNumber>
    </recommendedName>
</protein>
<dbReference type="InterPro" id="IPR029151">
    <property type="entry name" value="Sensor-like_sf"/>
</dbReference>
<evidence type="ECO:0000256" key="2">
    <source>
        <dbReference type="ARBA" id="ARBA00012528"/>
    </source>
</evidence>
<evidence type="ECO:0000256" key="8">
    <source>
        <dbReference type="SAM" id="Coils"/>
    </source>
</evidence>
<evidence type="ECO:0000313" key="12">
    <source>
        <dbReference type="EMBL" id="MBC2768908.1"/>
    </source>
</evidence>
<dbReference type="InterPro" id="IPR003660">
    <property type="entry name" value="HAMP_dom"/>
</dbReference>
<dbReference type="GO" id="GO:0007165">
    <property type="term" value="P:signal transduction"/>
    <property type="evidence" value="ECO:0007669"/>
    <property type="project" value="InterPro"/>
</dbReference>
<sequence>MFSSFRAQLMLALGGLALIVSVGLIVYVDQASSEQLATASKNRLASVSDAIAQTLATSITERKRAIVVLSQAPSLLEKSLDDDAIQGLLEDLQDAYPDYAWVGVADAKGTVRSAANDMLEGKSVANRPWFIEGIKGPHLGDLHEAVLLAQMLPNHSNEPLRFVDFAAPIIDNNGNTLGVLATHAQWSWVTSLIESTVSTGSLSDGIEVFVINSQNEILYPYAKIGKLTVPDLSGAGQTPVVWADGGLFLTSTSAVSPNTSTQLGWKVVVRQPVELALAPVEQLRKRLALFGLLVVAIAMLVAYILARRTSRPIERLHRVARDVLAGAEAPPEPRQFKGPFEIRELYRAFHDMTLNLLQRKTQLEAVNASLEQTINERTAQLRGANEHLEQLARRDSLTGLLNRLAATERLKDEFLRYKRNSTPYAVLMLDIDHFKRINDTYGHHAGDRALQGCAAVLSANLRESDFIARFGGEEFIVILPDTSLLSAHEVAVKICLAISQTPPAGVDALTISVGVACARPAHLDKDDMAIVHDADQALYRAKANGRNRVETYTANDALID</sequence>
<evidence type="ECO:0000259" key="11">
    <source>
        <dbReference type="PROSITE" id="PS50887"/>
    </source>
</evidence>